<protein>
    <submittedName>
        <fullName evidence="1">Uncharacterized protein</fullName>
    </submittedName>
</protein>
<dbReference type="EMBL" id="CP015600">
    <property type="protein sequence ID" value="ANF86164.1"/>
    <property type="molecule type" value="Genomic_DNA"/>
</dbReference>
<sequence>MKGVLLFLAICVVGCGAVMAWAEQIMYFKVGESKYYVNSSASERGVMTDGENQILIIHDLDVVNMGKVSVYVERNQAKKNDTGRLAYEFVKPTLTVAESNSKFVVYKSSDEVRSNDLIFNDLISGEYIYFDCRLQSLCTIRGTYKGELGVRVDFRPSEKKLTYSEILKGYWDVKRLIFIGQRDGN</sequence>
<name>A0A172Z179_9PSED</name>
<organism evidence="1 2">
    <name type="scientific">Pseudomonas antarctica</name>
    <dbReference type="NCBI Taxonomy" id="219572"/>
    <lineage>
        <taxon>Bacteria</taxon>
        <taxon>Pseudomonadati</taxon>
        <taxon>Pseudomonadota</taxon>
        <taxon>Gammaproteobacteria</taxon>
        <taxon>Pseudomonadales</taxon>
        <taxon>Pseudomonadaceae</taxon>
        <taxon>Pseudomonas</taxon>
    </lineage>
</organism>
<dbReference type="PATRIC" id="fig|219572.3.peg.2842"/>
<gene>
    <name evidence="1" type="ORF">A7J50_2766</name>
</gene>
<dbReference type="KEGG" id="panr:A7J50_2766"/>
<proteinExistence type="predicted"/>
<evidence type="ECO:0000313" key="2">
    <source>
        <dbReference type="Proteomes" id="UP000077829"/>
    </source>
</evidence>
<reference evidence="1 2" key="1">
    <citation type="submission" date="2016-05" db="EMBL/GenBank/DDBJ databases">
        <title>Complete genome sequence of Pseudomonas antarctica PAMC 27494.</title>
        <authorList>
            <person name="Lee J."/>
        </authorList>
    </citation>
    <scope>NUCLEOTIDE SEQUENCE [LARGE SCALE GENOMIC DNA]</scope>
    <source>
        <strain evidence="1 2">PAMC 27494</strain>
    </source>
</reference>
<dbReference type="Proteomes" id="UP000077829">
    <property type="component" value="Chromosome"/>
</dbReference>
<evidence type="ECO:0000313" key="1">
    <source>
        <dbReference type="EMBL" id="ANF86164.1"/>
    </source>
</evidence>
<accession>A0A172Z179</accession>
<dbReference type="AlphaFoldDB" id="A0A172Z179"/>
<dbReference type="RefSeq" id="WP_064452304.1">
    <property type="nucleotide sequence ID" value="NZ_CP015600.1"/>
</dbReference>